<dbReference type="GO" id="GO:0005654">
    <property type="term" value="C:nucleoplasm"/>
    <property type="evidence" value="ECO:0007669"/>
    <property type="project" value="UniProtKB-ARBA"/>
</dbReference>
<comment type="similarity">
    <text evidence="2">Belongs to the eukaryotic RPC34/RPC39 RNA polymerase subunit family.</text>
</comment>
<organism evidence="7 8">
    <name type="scientific">Jaminaea rosea</name>
    <dbReference type="NCBI Taxonomy" id="1569628"/>
    <lineage>
        <taxon>Eukaryota</taxon>
        <taxon>Fungi</taxon>
        <taxon>Dikarya</taxon>
        <taxon>Basidiomycota</taxon>
        <taxon>Ustilaginomycotina</taxon>
        <taxon>Exobasidiomycetes</taxon>
        <taxon>Microstromatales</taxon>
        <taxon>Microstromatales incertae sedis</taxon>
        <taxon>Jaminaea</taxon>
    </lineage>
</organism>
<dbReference type="STRING" id="1569628.A0A316V2L1"/>
<gene>
    <name evidence="7" type="ORF">BDZ90DRAFT_229797</name>
</gene>
<sequence>MPSSSAASGSGSSSKGSKALSSVEKKVHNAVLKAKESTLAQDELLQRFEDINTHEMLEIINSLMKKSLFRLQMDRDKKVFYVASSTAQASMMGGLEPDERLIYNQIRDASTEGIWTKLLKSKTNLHQAVLTRAVKSLESRDLIKTVKSVKNPTRKIYMLRELEPSIELSGGAWYTDNELDTGLIHALGKWCLHYIQQETWAVKPNGARGERKLYPSAYARHLPTAGRILEQIKASAITSATLAVRDIQDLLETLVYDEKIEKIPMMDGAYALASADGGAGHATSSKVNGGGKGKVAKRETDDDEDSDDESEDDRSKRKKKSSSSSSSKKRSSSSKKDTKKRRRRKDDSDESDSESDTAESSDESDSESSASEDSDDESEAEFTDGDSDTSESSDGGSRKRKRKGGSKKSSKKRRKGSSKSSSKKKKKSSKRGGSSSSSSKKKRDKKKEKKGRKSRSRSRRDDSDSVSSDPESSSDSEEETSSSDDGRSRKSNSRKAKSRVLTPSPKPEDDAVDFDYVAASGPLVNRDDFWVYRALAQDTGMQQGFFEAPCARCPVFDFCRPGGPVNASCVYYDHWLEAAIDEEGEEEADGEEGDDDGGDDDGEGDGEVGE</sequence>
<dbReference type="FunFam" id="1.10.10.10:FF:000116">
    <property type="entry name" value="DNA-directed RNA polymerase III subunit RPC6"/>
    <property type="match status" value="1"/>
</dbReference>
<reference evidence="7 8" key="1">
    <citation type="journal article" date="2018" name="Mol. Biol. Evol.">
        <title>Broad Genomic Sampling Reveals a Smut Pathogenic Ancestry of the Fungal Clade Ustilaginomycotina.</title>
        <authorList>
            <person name="Kijpornyongpan T."/>
            <person name="Mondo S.J."/>
            <person name="Barry K."/>
            <person name="Sandor L."/>
            <person name="Lee J."/>
            <person name="Lipzen A."/>
            <person name="Pangilinan J."/>
            <person name="LaButti K."/>
            <person name="Hainaut M."/>
            <person name="Henrissat B."/>
            <person name="Grigoriev I.V."/>
            <person name="Spatafora J.W."/>
            <person name="Aime M.C."/>
        </authorList>
    </citation>
    <scope>NUCLEOTIDE SEQUENCE [LARGE SCALE GENOMIC DNA]</scope>
    <source>
        <strain evidence="7 8">MCA 5214</strain>
    </source>
</reference>
<evidence type="ECO:0000256" key="6">
    <source>
        <dbReference type="SAM" id="MobiDB-lite"/>
    </source>
</evidence>
<dbReference type="RefSeq" id="XP_025365413.1">
    <property type="nucleotide sequence ID" value="XM_025505213.1"/>
</dbReference>
<dbReference type="GeneID" id="37027036"/>
<feature type="region of interest" description="Disordered" evidence="6">
    <location>
        <begin position="276"/>
        <end position="513"/>
    </location>
</feature>
<comment type="subcellular location">
    <subcellularLocation>
        <location evidence="1">Nucleus</location>
    </subcellularLocation>
</comment>
<feature type="compositionally biased region" description="Acidic residues" evidence="6">
    <location>
        <begin position="472"/>
        <end position="482"/>
    </location>
</feature>
<dbReference type="InterPro" id="IPR036390">
    <property type="entry name" value="WH_DNA-bd_sf"/>
</dbReference>
<keyword evidence="3" id="KW-0240">DNA-directed RNA polymerase</keyword>
<feature type="compositionally biased region" description="Basic residues" evidence="6">
    <location>
        <begin position="489"/>
        <end position="498"/>
    </location>
</feature>
<keyword evidence="4" id="KW-0804">Transcription</keyword>
<name>A0A316V2L1_9BASI</name>
<dbReference type="AlphaFoldDB" id="A0A316V2L1"/>
<feature type="region of interest" description="Disordered" evidence="6">
    <location>
        <begin position="1"/>
        <end position="21"/>
    </location>
</feature>
<proteinExistence type="inferred from homology"/>
<feature type="region of interest" description="Disordered" evidence="6">
    <location>
        <begin position="580"/>
        <end position="610"/>
    </location>
</feature>
<keyword evidence="8" id="KW-1185">Reference proteome</keyword>
<feature type="compositionally biased region" description="Acidic residues" evidence="6">
    <location>
        <begin position="348"/>
        <end position="391"/>
    </location>
</feature>
<evidence type="ECO:0000256" key="3">
    <source>
        <dbReference type="ARBA" id="ARBA00022478"/>
    </source>
</evidence>
<dbReference type="EMBL" id="KZ819662">
    <property type="protein sequence ID" value="PWN30801.1"/>
    <property type="molecule type" value="Genomic_DNA"/>
</dbReference>
<dbReference type="GO" id="GO:0005666">
    <property type="term" value="C:RNA polymerase III complex"/>
    <property type="evidence" value="ECO:0007669"/>
    <property type="project" value="InterPro"/>
</dbReference>
<keyword evidence="5" id="KW-0539">Nucleus</keyword>
<evidence type="ECO:0000256" key="2">
    <source>
        <dbReference type="ARBA" id="ARBA00011038"/>
    </source>
</evidence>
<dbReference type="InterPro" id="IPR016049">
    <property type="entry name" value="RNA_pol_Rpc34-like"/>
</dbReference>
<feature type="compositionally biased region" description="Basic residues" evidence="6">
    <location>
        <begin position="316"/>
        <end position="344"/>
    </location>
</feature>
<feature type="compositionally biased region" description="Basic residues" evidence="6">
    <location>
        <begin position="398"/>
        <end position="430"/>
    </location>
</feature>
<evidence type="ECO:0000313" key="7">
    <source>
        <dbReference type="EMBL" id="PWN30801.1"/>
    </source>
</evidence>
<dbReference type="InterPro" id="IPR007832">
    <property type="entry name" value="RNA_pol_Rpc34"/>
</dbReference>
<dbReference type="SUPFAM" id="SSF46785">
    <property type="entry name" value="Winged helix' DNA-binding domain"/>
    <property type="match status" value="1"/>
</dbReference>
<dbReference type="Gene3D" id="1.10.10.10">
    <property type="entry name" value="Winged helix-like DNA-binding domain superfamily/Winged helix DNA-binding domain"/>
    <property type="match status" value="1"/>
</dbReference>
<dbReference type="Proteomes" id="UP000245884">
    <property type="component" value="Unassembled WGS sequence"/>
</dbReference>
<evidence type="ECO:0000256" key="4">
    <source>
        <dbReference type="ARBA" id="ARBA00023163"/>
    </source>
</evidence>
<evidence type="ECO:0000256" key="1">
    <source>
        <dbReference type="ARBA" id="ARBA00004123"/>
    </source>
</evidence>
<dbReference type="GO" id="GO:0006383">
    <property type="term" value="P:transcription by RNA polymerase III"/>
    <property type="evidence" value="ECO:0007669"/>
    <property type="project" value="InterPro"/>
</dbReference>
<dbReference type="InterPro" id="IPR036388">
    <property type="entry name" value="WH-like_DNA-bd_sf"/>
</dbReference>
<accession>A0A316V2L1</accession>
<dbReference type="PANTHER" id="PTHR12780">
    <property type="entry name" value="RNA POLYMERASE III DNA DIRECTED , 39KD SUBUNIT-RELATED"/>
    <property type="match status" value="1"/>
</dbReference>
<dbReference type="Pfam" id="PF05158">
    <property type="entry name" value="RNA_pol_Rpc34"/>
    <property type="match status" value="1"/>
</dbReference>
<dbReference type="OrthoDB" id="613763at2759"/>
<evidence type="ECO:0000256" key="5">
    <source>
        <dbReference type="ARBA" id="ARBA00023242"/>
    </source>
</evidence>
<feature type="compositionally biased region" description="Acidic residues" evidence="6">
    <location>
        <begin position="301"/>
        <end position="312"/>
    </location>
</feature>
<evidence type="ECO:0000313" key="8">
    <source>
        <dbReference type="Proteomes" id="UP000245884"/>
    </source>
</evidence>
<feature type="compositionally biased region" description="Basic residues" evidence="6">
    <location>
        <begin position="439"/>
        <end position="458"/>
    </location>
</feature>
<dbReference type="GO" id="GO:0005737">
    <property type="term" value="C:cytoplasm"/>
    <property type="evidence" value="ECO:0007669"/>
    <property type="project" value="UniProtKB-ARBA"/>
</dbReference>
<evidence type="ECO:0008006" key="9">
    <source>
        <dbReference type="Google" id="ProtNLM"/>
    </source>
</evidence>
<protein>
    <recommendedName>
        <fullName evidence="9">RNA polymerase Rpc34</fullName>
    </recommendedName>
</protein>